<comment type="caution">
    <text evidence="2">The sequence shown here is derived from an EMBL/GenBank/DDBJ whole genome shotgun (WGS) entry which is preliminary data.</text>
</comment>
<proteinExistence type="predicted"/>
<dbReference type="Proteomes" id="UP000289734">
    <property type="component" value="Unassembled WGS sequence"/>
</dbReference>
<accession>A0A4Q1KTN8</accession>
<protein>
    <submittedName>
        <fullName evidence="2">XRE family transcriptional regulator</fullName>
    </submittedName>
</protein>
<organism evidence="2 3">
    <name type="scientific">Flavobacterium piscinae</name>
    <dbReference type="NCBI Taxonomy" id="2506424"/>
    <lineage>
        <taxon>Bacteria</taxon>
        <taxon>Pseudomonadati</taxon>
        <taxon>Bacteroidota</taxon>
        <taxon>Flavobacteriia</taxon>
        <taxon>Flavobacteriales</taxon>
        <taxon>Flavobacteriaceae</taxon>
        <taxon>Flavobacterium</taxon>
    </lineage>
</organism>
<dbReference type="OrthoDB" id="1359946at2"/>
<dbReference type="InterPro" id="IPR010982">
    <property type="entry name" value="Lambda_DNA-bd_dom_sf"/>
</dbReference>
<keyword evidence="3" id="KW-1185">Reference proteome</keyword>
<feature type="domain" description="HTH cro/C1-type" evidence="1">
    <location>
        <begin position="7"/>
        <end position="61"/>
    </location>
</feature>
<dbReference type="AlphaFoldDB" id="A0A4Q1KTN8"/>
<evidence type="ECO:0000259" key="1">
    <source>
        <dbReference type="PROSITE" id="PS50943"/>
    </source>
</evidence>
<dbReference type="Pfam" id="PF13560">
    <property type="entry name" value="HTH_31"/>
    <property type="match status" value="1"/>
</dbReference>
<gene>
    <name evidence="2" type="ORF">EQG68_04740</name>
</gene>
<dbReference type="RefSeq" id="WP_129463639.1">
    <property type="nucleotide sequence ID" value="NZ_SBKQ01000004.1"/>
</dbReference>
<dbReference type="EMBL" id="SBKQ01000004">
    <property type="protein sequence ID" value="RXR33538.1"/>
    <property type="molecule type" value="Genomic_DNA"/>
</dbReference>
<dbReference type="SMART" id="SM00530">
    <property type="entry name" value="HTH_XRE"/>
    <property type="match status" value="1"/>
</dbReference>
<sequence length="169" mass="19594">MKKQLTIREQLGLKQEELAQLLQVTRSQLSLYEIGKRKLPTHATEKLANLLSLAQNETTDFELEAKNEQINQSFLQRLLVKNQHQQLLVEKKLVAMQKKEYATKASNKIVNHLKEQAKTKKEIKLIESLTLKKQDEKNAEGLVQLQIKIEVLAFEEKLLKKRLEIAVKT</sequence>
<dbReference type="CDD" id="cd00093">
    <property type="entry name" value="HTH_XRE"/>
    <property type="match status" value="1"/>
</dbReference>
<dbReference type="Gene3D" id="1.10.260.40">
    <property type="entry name" value="lambda repressor-like DNA-binding domains"/>
    <property type="match status" value="1"/>
</dbReference>
<name>A0A4Q1KTN8_9FLAO</name>
<dbReference type="SUPFAM" id="SSF47413">
    <property type="entry name" value="lambda repressor-like DNA-binding domains"/>
    <property type="match status" value="1"/>
</dbReference>
<evidence type="ECO:0000313" key="3">
    <source>
        <dbReference type="Proteomes" id="UP000289734"/>
    </source>
</evidence>
<dbReference type="PROSITE" id="PS50943">
    <property type="entry name" value="HTH_CROC1"/>
    <property type="match status" value="1"/>
</dbReference>
<evidence type="ECO:0000313" key="2">
    <source>
        <dbReference type="EMBL" id="RXR33538.1"/>
    </source>
</evidence>
<dbReference type="InterPro" id="IPR001387">
    <property type="entry name" value="Cro/C1-type_HTH"/>
</dbReference>
<reference evidence="3" key="1">
    <citation type="submission" date="2019-01" db="EMBL/GenBank/DDBJ databases">
        <title>Cytophagaceae bacterium strain CAR-16.</title>
        <authorList>
            <person name="Chen W.-M."/>
        </authorList>
    </citation>
    <scope>NUCLEOTIDE SEQUENCE [LARGE SCALE GENOMIC DNA]</scope>
    <source>
        <strain evidence="3">ICH-30</strain>
    </source>
</reference>
<dbReference type="GO" id="GO:0003677">
    <property type="term" value="F:DNA binding"/>
    <property type="evidence" value="ECO:0007669"/>
    <property type="project" value="InterPro"/>
</dbReference>